<name>A0A8R1IE25_CAEJA</name>
<reference evidence="2" key="2">
    <citation type="submission" date="2022-06" db="UniProtKB">
        <authorList>
            <consortium name="EnsemblMetazoa"/>
        </authorList>
    </citation>
    <scope>IDENTIFICATION</scope>
    <source>
        <strain evidence="2">DF5081</strain>
    </source>
</reference>
<sequence length="222" mass="25482">MANQIEKEMNLKVTLYLLNCSVWDFEPNGLVREEYVMSEEENTLHLLDYDCTSHGVRVWCSRNPQNKFRAVYTMGKPFGHSMQMDFICDVEEMRENSAMKILALSTITVVFILITIKLIFGIRKLQSISKELLAPPENILPTQDNNFLIVPPTVFHRIEASPFKRRMEERVRKERAAANCGPIFNLIVKPEIIKRAASIPIHHVPISNSVLPVIELTGPEDF</sequence>
<dbReference type="EnsemblMetazoa" id="CJA25991.1">
    <property type="protein sequence ID" value="CJA25991.1"/>
    <property type="gene ID" value="WBGene00181563"/>
</dbReference>
<evidence type="ECO:0000313" key="2">
    <source>
        <dbReference type="EnsemblMetazoa" id="CJA25991.1"/>
    </source>
</evidence>
<feature type="transmembrane region" description="Helical" evidence="1">
    <location>
        <begin position="101"/>
        <end position="120"/>
    </location>
</feature>
<keyword evidence="1" id="KW-1133">Transmembrane helix</keyword>
<accession>A0A8R1IE25</accession>
<evidence type="ECO:0000256" key="1">
    <source>
        <dbReference type="SAM" id="Phobius"/>
    </source>
</evidence>
<dbReference type="AlphaFoldDB" id="A0A8R1IE25"/>
<protein>
    <submittedName>
        <fullName evidence="2">Uncharacterized protein</fullName>
    </submittedName>
</protein>
<keyword evidence="1" id="KW-0812">Transmembrane</keyword>
<keyword evidence="1" id="KW-0472">Membrane</keyword>
<dbReference type="Proteomes" id="UP000005237">
    <property type="component" value="Unassembled WGS sequence"/>
</dbReference>
<reference evidence="3" key="1">
    <citation type="submission" date="2010-08" db="EMBL/GenBank/DDBJ databases">
        <authorList>
            <consortium name="Caenorhabditis japonica Sequencing Consortium"/>
            <person name="Wilson R.K."/>
        </authorList>
    </citation>
    <scope>NUCLEOTIDE SEQUENCE [LARGE SCALE GENOMIC DNA]</scope>
    <source>
        <strain evidence="3">DF5081</strain>
    </source>
</reference>
<proteinExistence type="predicted"/>
<evidence type="ECO:0000313" key="3">
    <source>
        <dbReference type="Proteomes" id="UP000005237"/>
    </source>
</evidence>
<organism evidence="2 3">
    <name type="scientific">Caenorhabditis japonica</name>
    <dbReference type="NCBI Taxonomy" id="281687"/>
    <lineage>
        <taxon>Eukaryota</taxon>
        <taxon>Metazoa</taxon>
        <taxon>Ecdysozoa</taxon>
        <taxon>Nematoda</taxon>
        <taxon>Chromadorea</taxon>
        <taxon>Rhabditida</taxon>
        <taxon>Rhabditina</taxon>
        <taxon>Rhabditomorpha</taxon>
        <taxon>Rhabditoidea</taxon>
        <taxon>Rhabditidae</taxon>
        <taxon>Peloderinae</taxon>
        <taxon>Caenorhabditis</taxon>
    </lineage>
</organism>
<keyword evidence="3" id="KW-1185">Reference proteome</keyword>